<dbReference type="SUPFAM" id="SSF63748">
    <property type="entry name" value="Tudor/PWWP/MBT"/>
    <property type="match status" value="1"/>
</dbReference>
<organism evidence="3">
    <name type="scientific">Anthurium amnicola</name>
    <dbReference type="NCBI Taxonomy" id="1678845"/>
    <lineage>
        <taxon>Eukaryota</taxon>
        <taxon>Viridiplantae</taxon>
        <taxon>Streptophyta</taxon>
        <taxon>Embryophyta</taxon>
        <taxon>Tracheophyta</taxon>
        <taxon>Spermatophyta</taxon>
        <taxon>Magnoliopsida</taxon>
        <taxon>Liliopsida</taxon>
        <taxon>Araceae</taxon>
        <taxon>Pothoideae</taxon>
        <taxon>Potheae</taxon>
        <taxon>Anthurium</taxon>
    </lineage>
</organism>
<dbReference type="CDD" id="cd05162">
    <property type="entry name" value="PWWP"/>
    <property type="match status" value="1"/>
</dbReference>
<evidence type="ECO:0000259" key="2">
    <source>
        <dbReference type="PROSITE" id="PS50812"/>
    </source>
</evidence>
<accession>A0A1D1ZC89</accession>
<feature type="compositionally biased region" description="Polar residues" evidence="1">
    <location>
        <begin position="252"/>
        <end position="265"/>
    </location>
</feature>
<dbReference type="EMBL" id="GDJX01003485">
    <property type="protein sequence ID" value="JAT64451.1"/>
    <property type="molecule type" value="Transcribed_RNA"/>
</dbReference>
<sequence>MGSCCESDSRMTKRIDGTAGGLVWVRRRNGSWWPGRILGLDELPESCSVSPRAGTPVKLLGREDGSMDWYNLEKSTRIKAFRCGEYDECIEKARVSAVQASRIEAKERKYARREDAILHALELEQVHYMQSKQELGSLVNIRNGTVSCVGLGKEQGHLARKVNKLEGKLKTKLSQSKIPMEQKVNLNTVEVHVMQEERWKTSTDSEDDGTEGAKRMRGLQELGLGVVSQKTLNMIHGERPCEPSHQDDISLGESNIDNGFSSMSTLNSSKEASLSLKKKTQVAQAHEPLKRKNRRRQLTKVLKSSATVEVPSICHESGNSNHLPLHGVTWERVGVSEPTESKKADYSDLANGNLGSSETSCVEASLDVYEDRCGPIFDVTDFCSLEFVDDGFLDIPVVWKEIQTGDFCSGFASSASGKLQSDALGRQGNRCCEADLIKQDDNVDVVCASRFLAHANNTRLRIENCASEKDAKGEKNSKYGHRSAGSRKLFGRFDKSQSYLMGKPDFDAADRVDNSSFDESLTSDKMGQRAKCGVVSDNMQDQSTTGPPTVNCLTDINCEGQVYGSAEKTVQSDEMGVILHSPPPFERQIEPFLTRDLPLSQLQTRRSLPRRQIHPTACSCCQDLSIRSFTVGSVLYDVKLEVQASYQGPRVPLISLLSKLNGKAIVGHPITVEILEDGYCNTLVGHFPAASCNIGMHHGQKENQSKHKGDTVDGSLLEDGCAMVVKLQKRTGCIAKLHLATRREPSNKLIDRSFLSGKKSYKIRKSGLLARKIRKLSSITVDCEHKEEKRKSVSESLGKSVACVPLKLVFGRINEALSCPSQPC</sequence>
<feature type="domain" description="PWWP" evidence="2">
    <location>
        <begin position="19"/>
        <end position="81"/>
    </location>
</feature>
<evidence type="ECO:0000256" key="1">
    <source>
        <dbReference type="SAM" id="MobiDB-lite"/>
    </source>
</evidence>
<dbReference type="Gene3D" id="2.30.30.140">
    <property type="match status" value="1"/>
</dbReference>
<proteinExistence type="predicted"/>
<dbReference type="PANTHER" id="PTHR33697">
    <property type="entry name" value="T17B22.17 PROTEIN-RELATED"/>
    <property type="match status" value="1"/>
</dbReference>
<name>A0A1D1ZC89_9ARAE</name>
<evidence type="ECO:0000313" key="3">
    <source>
        <dbReference type="EMBL" id="JAT64451.1"/>
    </source>
</evidence>
<gene>
    <name evidence="3" type="primary">At1g51745_9</name>
    <name evidence="3" type="ORF">g.74246</name>
</gene>
<dbReference type="InterPro" id="IPR044679">
    <property type="entry name" value="PWWP2-like"/>
</dbReference>
<dbReference type="PROSITE" id="PS50812">
    <property type="entry name" value="PWWP"/>
    <property type="match status" value="1"/>
</dbReference>
<protein>
    <submittedName>
        <fullName evidence="3">Uncharacterized protein At1g51745</fullName>
    </submittedName>
</protein>
<feature type="region of interest" description="Disordered" evidence="1">
    <location>
        <begin position="241"/>
        <end position="265"/>
    </location>
</feature>
<dbReference type="InterPro" id="IPR000313">
    <property type="entry name" value="PWWP_dom"/>
</dbReference>
<reference evidence="3" key="1">
    <citation type="submission" date="2015-07" db="EMBL/GenBank/DDBJ databases">
        <title>Transcriptome Assembly of Anthurium amnicola.</title>
        <authorList>
            <person name="Suzuki J."/>
        </authorList>
    </citation>
    <scope>NUCLEOTIDE SEQUENCE</scope>
</reference>
<dbReference type="PANTHER" id="PTHR33697:SF1">
    <property type="entry name" value="TUDOR_PWWP_MBT SUPERFAMILY PROTEIN"/>
    <property type="match status" value="1"/>
</dbReference>
<dbReference type="AlphaFoldDB" id="A0A1D1ZC89"/>
<dbReference type="Pfam" id="PF00855">
    <property type="entry name" value="PWWP"/>
    <property type="match status" value="1"/>
</dbReference>